<dbReference type="AlphaFoldDB" id="A0AA86NH91"/>
<dbReference type="Proteomes" id="UP001642409">
    <property type="component" value="Unassembled WGS sequence"/>
</dbReference>
<dbReference type="EMBL" id="CAXDID020000221">
    <property type="protein sequence ID" value="CAL6058532.1"/>
    <property type="molecule type" value="Genomic_DNA"/>
</dbReference>
<gene>
    <name evidence="3" type="ORF">HINF_LOCUS48316</name>
    <name evidence="2" type="ORF">HINF_LOCUS7419</name>
</gene>
<evidence type="ECO:0000313" key="3">
    <source>
        <dbReference type="EMBL" id="CAL6058532.1"/>
    </source>
</evidence>
<keyword evidence="4" id="KW-1185">Reference proteome</keyword>
<dbReference type="EMBL" id="CATOUU010000184">
    <property type="protein sequence ID" value="CAI9919774.1"/>
    <property type="molecule type" value="Genomic_DNA"/>
</dbReference>
<name>A0AA86NH91_9EUKA</name>
<evidence type="ECO:0000256" key="1">
    <source>
        <dbReference type="SAM" id="MobiDB-lite"/>
    </source>
</evidence>
<feature type="compositionally biased region" description="Acidic residues" evidence="1">
    <location>
        <begin position="156"/>
        <end position="173"/>
    </location>
</feature>
<reference evidence="2" key="1">
    <citation type="submission" date="2023-06" db="EMBL/GenBank/DDBJ databases">
        <authorList>
            <person name="Kurt Z."/>
        </authorList>
    </citation>
    <scope>NUCLEOTIDE SEQUENCE</scope>
</reference>
<feature type="region of interest" description="Disordered" evidence="1">
    <location>
        <begin position="139"/>
        <end position="173"/>
    </location>
</feature>
<protein>
    <submittedName>
        <fullName evidence="3">Hypothetical_protein</fullName>
    </submittedName>
</protein>
<evidence type="ECO:0000313" key="4">
    <source>
        <dbReference type="Proteomes" id="UP001642409"/>
    </source>
</evidence>
<sequence>MNIKNQSTNEIRDKIQYKIDQIVINNFTEKQQEKYKIYQSIICSQIQKLKYFDSENITLKQVKTTFNLIERNHNIIQLKQLLKQAVKILKPIIKADDKYGDNEFENNLDGGWFQTSDECQTALETLICAASSCSYAKLPDSFEETDNNNDNADYSDQSEEESETVEESNEDDE</sequence>
<reference evidence="3 4" key="2">
    <citation type="submission" date="2024-07" db="EMBL/GenBank/DDBJ databases">
        <authorList>
            <person name="Akdeniz Z."/>
        </authorList>
    </citation>
    <scope>NUCLEOTIDE SEQUENCE [LARGE SCALE GENOMIC DNA]</scope>
</reference>
<organism evidence="2">
    <name type="scientific">Hexamita inflata</name>
    <dbReference type="NCBI Taxonomy" id="28002"/>
    <lineage>
        <taxon>Eukaryota</taxon>
        <taxon>Metamonada</taxon>
        <taxon>Diplomonadida</taxon>
        <taxon>Hexamitidae</taxon>
        <taxon>Hexamitinae</taxon>
        <taxon>Hexamita</taxon>
    </lineage>
</organism>
<comment type="caution">
    <text evidence="2">The sequence shown here is derived from an EMBL/GenBank/DDBJ whole genome shotgun (WGS) entry which is preliminary data.</text>
</comment>
<proteinExistence type="predicted"/>
<evidence type="ECO:0000313" key="2">
    <source>
        <dbReference type="EMBL" id="CAI9919774.1"/>
    </source>
</evidence>
<accession>A0AA86NH91</accession>